<protein>
    <submittedName>
        <fullName evidence="3">Uncharacterized protein</fullName>
    </submittedName>
</protein>
<dbReference type="InterPro" id="IPR003854">
    <property type="entry name" value="GASA"/>
</dbReference>
<sequence>MAFSRISLVVLLLFIITFHVVESRSVLGDIVMNNGRSLLQYPPQLNCNSACQTRCSRNWRYKMCLKMCGACCSKCNCVPPGTGQDTRNVCPCYDQMRNPHGQLKCP</sequence>
<accession>A0A9Q0CEM1</accession>
<dbReference type="PANTHER" id="PTHR23201:SF80">
    <property type="entry name" value="OS06G0729400 PROTEIN"/>
    <property type="match status" value="1"/>
</dbReference>
<keyword evidence="4" id="KW-1185">Reference proteome</keyword>
<comment type="similarity">
    <text evidence="1">Belongs to the GASA family.</text>
</comment>
<evidence type="ECO:0000313" key="3">
    <source>
        <dbReference type="EMBL" id="KAJ1692455.1"/>
    </source>
</evidence>
<name>A0A9Q0CEM1_9POAL</name>
<dbReference type="Proteomes" id="UP001151287">
    <property type="component" value="Unassembled WGS sequence"/>
</dbReference>
<reference evidence="3" key="1">
    <citation type="journal article" date="2022" name="Cell">
        <title>Repeat-based holocentromeres influence genome architecture and karyotype evolution.</title>
        <authorList>
            <person name="Hofstatter P.G."/>
            <person name="Thangavel G."/>
            <person name="Lux T."/>
            <person name="Neumann P."/>
            <person name="Vondrak T."/>
            <person name="Novak P."/>
            <person name="Zhang M."/>
            <person name="Costa L."/>
            <person name="Castellani M."/>
            <person name="Scott A."/>
            <person name="Toegelov H."/>
            <person name="Fuchs J."/>
            <person name="Mata-Sucre Y."/>
            <person name="Dias Y."/>
            <person name="Vanzela A.L.L."/>
            <person name="Huettel B."/>
            <person name="Almeida C.C.S."/>
            <person name="Simkova H."/>
            <person name="Souza G."/>
            <person name="Pedrosa-Harand A."/>
            <person name="Macas J."/>
            <person name="Mayer K.F.X."/>
            <person name="Houben A."/>
            <person name="Marques A."/>
        </authorList>
    </citation>
    <scope>NUCLEOTIDE SEQUENCE</scope>
    <source>
        <strain evidence="3">RhyBre1mFocal</strain>
    </source>
</reference>
<evidence type="ECO:0000256" key="1">
    <source>
        <dbReference type="ARBA" id="ARBA00010582"/>
    </source>
</evidence>
<evidence type="ECO:0000256" key="2">
    <source>
        <dbReference type="SAM" id="SignalP"/>
    </source>
</evidence>
<organism evidence="3 4">
    <name type="scientific">Rhynchospora breviuscula</name>
    <dbReference type="NCBI Taxonomy" id="2022672"/>
    <lineage>
        <taxon>Eukaryota</taxon>
        <taxon>Viridiplantae</taxon>
        <taxon>Streptophyta</taxon>
        <taxon>Embryophyta</taxon>
        <taxon>Tracheophyta</taxon>
        <taxon>Spermatophyta</taxon>
        <taxon>Magnoliopsida</taxon>
        <taxon>Liliopsida</taxon>
        <taxon>Poales</taxon>
        <taxon>Cyperaceae</taxon>
        <taxon>Cyperoideae</taxon>
        <taxon>Rhynchosporeae</taxon>
        <taxon>Rhynchospora</taxon>
    </lineage>
</organism>
<evidence type="ECO:0000313" key="4">
    <source>
        <dbReference type="Proteomes" id="UP001151287"/>
    </source>
</evidence>
<feature type="signal peptide" evidence="2">
    <location>
        <begin position="1"/>
        <end position="23"/>
    </location>
</feature>
<dbReference type="OrthoDB" id="847210at2759"/>
<comment type="caution">
    <text evidence="3">The sequence shown here is derived from an EMBL/GenBank/DDBJ whole genome shotgun (WGS) entry which is preliminary data.</text>
</comment>
<gene>
    <name evidence="3" type="ORF">LUZ63_009153</name>
</gene>
<keyword evidence="2" id="KW-0732">Signal</keyword>
<proteinExistence type="inferred from homology"/>
<dbReference type="Pfam" id="PF02704">
    <property type="entry name" value="GASA"/>
    <property type="match status" value="1"/>
</dbReference>
<dbReference type="AlphaFoldDB" id="A0A9Q0CEM1"/>
<dbReference type="EMBL" id="JAMQYH010000003">
    <property type="protein sequence ID" value="KAJ1692455.1"/>
    <property type="molecule type" value="Genomic_DNA"/>
</dbReference>
<feature type="chain" id="PRO_5040186260" evidence="2">
    <location>
        <begin position="24"/>
        <end position="106"/>
    </location>
</feature>
<dbReference type="PANTHER" id="PTHR23201">
    <property type="entry name" value="EXTENSIN, PROLINE-RICH PROTEIN"/>
    <property type="match status" value="1"/>
</dbReference>